<keyword evidence="1" id="KW-1133">Transmembrane helix</keyword>
<reference evidence="2 3" key="1">
    <citation type="submission" date="2023-01" db="EMBL/GenBank/DDBJ databases">
        <authorList>
            <person name="Lee S.H."/>
            <person name="Jung H.S."/>
            <person name="Yun J.U."/>
        </authorList>
    </citation>
    <scope>NUCLEOTIDE SEQUENCE [LARGE SCALE GENOMIC DNA]</scope>
    <source>
        <strain evidence="2 3">CBA3108</strain>
    </source>
</reference>
<dbReference type="Proteomes" id="UP001212097">
    <property type="component" value="Chromosome"/>
</dbReference>
<evidence type="ECO:0008006" key="4">
    <source>
        <dbReference type="Google" id="ProtNLM"/>
    </source>
</evidence>
<dbReference type="EMBL" id="CP115668">
    <property type="protein sequence ID" value="WCC79785.1"/>
    <property type="molecule type" value="Genomic_DNA"/>
</dbReference>
<sequence length="232" mass="23885">MLSFLAAALALGIAGFDPLGSFVLLAALGLGVKRRGVVILLLTSVGTSAIFGVAGVLGLGTLLARLGIHGLHVPHVVWVWLVAILGAGSLGWAAWRLRPGAATQELDEDTSAAPRSTAPGALAISGLLVGMSSLIDPAFWAMLVHAAHLPHASWAVVESLIWVACSHSLLIGLVIAYLLGGPGRVTEMVTSIREDHAVAVHRGISALLAACGCFLLADVTGVLATGQWFFQL</sequence>
<gene>
    <name evidence="2" type="ORF">O6R08_10005</name>
</gene>
<name>A0ABY7QYK0_9ACTN</name>
<keyword evidence="1" id="KW-0812">Transmembrane</keyword>
<dbReference type="RefSeq" id="WP_271417971.1">
    <property type="nucleotide sequence ID" value="NZ_CP115668.1"/>
</dbReference>
<feature type="transmembrane region" description="Helical" evidence="1">
    <location>
        <begin position="155"/>
        <end position="179"/>
    </location>
</feature>
<keyword evidence="3" id="KW-1185">Reference proteome</keyword>
<evidence type="ECO:0000313" key="2">
    <source>
        <dbReference type="EMBL" id="WCC79785.1"/>
    </source>
</evidence>
<reference evidence="2 3" key="2">
    <citation type="submission" date="2023-06" db="EMBL/GenBank/DDBJ databases">
        <title>The Gram-positive Non-spore-bearing Anaerobic Bacilli of Human Feces.</title>
        <authorList>
            <person name="Eggerth A.H."/>
        </authorList>
    </citation>
    <scope>NUCLEOTIDE SEQUENCE [LARGE SCALE GENOMIC DNA]</scope>
    <source>
        <strain evidence="2 3">CBA3108</strain>
    </source>
</reference>
<feature type="transmembrane region" description="Helical" evidence="1">
    <location>
        <begin position="76"/>
        <end position="95"/>
    </location>
</feature>
<proteinExistence type="predicted"/>
<accession>A0ABY7QYK0</accession>
<protein>
    <recommendedName>
        <fullName evidence="4">Sap, sulfolipid-1-addressing protein</fullName>
    </recommendedName>
</protein>
<evidence type="ECO:0000256" key="1">
    <source>
        <dbReference type="SAM" id="Phobius"/>
    </source>
</evidence>
<feature type="transmembrane region" description="Helical" evidence="1">
    <location>
        <begin position="36"/>
        <end position="64"/>
    </location>
</feature>
<organism evidence="2 3">
    <name type="scientific">Cutibacterium equinum</name>
    <dbReference type="NCBI Taxonomy" id="3016342"/>
    <lineage>
        <taxon>Bacteria</taxon>
        <taxon>Bacillati</taxon>
        <taxon>Actinomycetota</taxon>
        <taxon>Actinomycetes</taxon>
        <taxon>Propionibacteriales</taxon>
        <taxon>Propionibacteriaceae</taxon>
        <taxon>Cutibacterium</taxon>
    </lineage>
</organism>
<keyword evidence="1" id="KW-0472">Membrane</keyword>
<evidence type="ECO:0000313" key="3">
    <source>
        <dbReference type="Proteomes" id="UP001212097"/>
    </source>
</evidence>
<feature type="transmembrane region" description="Helical" evidence="1">
    <location>
        <begin position="121"/>
        <end position="143"/>
    </location>
</feature>
<feature type="transmembrane region" description="Helical" evidence="1">
    <location>
        <begin position="199"/>
        <end position="224"/>
    </location>
</feature>